<dbReference type="RefSeq" id="WP_176809320.1">
    <property type="nucleotide sequence ID" value="NZ_CP055306.1"/>
</dbReference>
<accession>A0A7D5I0K3</accession>
<protein>
    <submittedName>
        <fullName evidence="1">Uncharacterized protein</fullName>
    </submittedName>
</protein>
<evidence type="ECO:0000313" key="1">
    <source>
        <dbReference type="EMBL" id="QLB39557.1"/>
    </source>
</evidence>
<dbReference type="AlphaFoldDB" id="A0A7D5I0K3"/>
<proteinExistence type="predicted"/>
<reference evidence="1 2" key="1">
    <citation type="submission" date="2020-06" db="EMBL/GenBank/DDBJ databases">
        <title>Mannheimia pernigra sp. nov. isolated from bovine respiratory tract.</title>
        <authorList>
            <person name="Kuhnert P."/>
            <person name="Akarsu-Egger H."/>
        </authorList>
    </citation>
    <scope>NUCLEOTIDE SEQUENCE [LARGE SCALE GENOMIC DNA]</scope>
    <source>
        <strain evidence="1 2">BNO311</strain>
    </source>
</reference>
<dbReference type="EMBL" id="CP055306">
    <property type="protein sequence ID" value="QLB39557.1"/>
    <property type="molecule type" value="Genomic_DNA"/>
</dbReference>
<gene>
    <name evidence="1" type="ORF">HV559_00915</name>
</gene>
<name>A0A7D5I0K3_9PAST</name>
<keyword evidence="2" id="KW-1185">Reference proteome</keyword>
<organism evidence="1 2">
    <name type="scientific">Mannheimia pernigra</name>
    <dbReference type="NCBI Taxonomy" id="111844"/>
    <lineage>
        <taxon>Bacteria</taxon>
        <taxon>Pseudomonadati</taxon>
        <taxon>Pseudomonadota</taxon>
        <taxon>Gammaproteobacteria</taxon>
        <taxon>Pasteurellales</taxon>
        <taxon>Pasteurellaceae</taxon>
        <taxon>Mannheimia</taxon>
    </lineage>
</organism>
<evidence type="ECO:0000313" key="2">
    <source>
        <dbReference type="Proteomes" id="UP000509660"/>
    </source>
</evidence>
<sequence length="523" mass="58974">MPDKIHYQQFDSLGRVNKVLVDNDAKTATGKLQQHDKGQAKGIDQVLKYGYNLKSEQTLLERDNNVDGTYDYREAYTLDPNGKVTQKEIDLTNDGTFDKKEVYVKQPDGGLEQVTFYNLVNKNGKVEDVKTHIESYELDPNNHIEKVSSDTLGDGSINSVSKYDLDPAGNIEKAYFDTNGDSKIDRIETHTRTNGLVTRTEVHDSENKLKEIVTYEYLPSGQVSLKRVDTSGDKSIDKEYRYTYDNHDRETRREEYSYSPKEKKLALSAVHENTFDPNNNIVNYKITYSNGKSNENNYIIDDYGRIKEKTVSGINNFSSKNEYNTDNTVKTTTEYKPDGKFSVKNVFSEYDVLGNYTKVDRYYSENGEKTQTWSLIRDPNSGQIQHTIVDDTKTGDGANKFTFGTYGANQSFHFTQDLTTWSEEKLALLGTSLKEIQLANNSISTLTLDANVVAKISEGGLKVNAGNDKNDILNLSGFEKATDGEKIKNYDLYTATVGSEKLNLYVQEGISVNPDIHSDLVVG</sequence>
<dbReference type="Proteomes" id="UP000509660">
    <property type="component" value="Chromosome"/>
</dbReference>